<dbReference type="InterPro" id="IPR045584">
    <property type="entry name" value="Pilin-like"/>
</dbReference>
<evidence type="ECO:0000313" key="3">
    <source>
        <dbReference type="Proteomes" id="UP000005139"/>
    </source>
</evidence>
<organism evidence="2 3">
    <name type="scientific">Thermosinus carboxydivorans Nor1</name>
    <dbReference type="NCBI Taxonomy" id="401526"/>
    <lineage>
        <taxon>Bacteria</taxon>
        <taxon>Bacillati</taxon>
        <taxon>Bacillota</taxon>
        <taxon>Negativicutes</taxon>
        <taxon>Selenomonadales</taxon>
        <taxon>Sporomusaceae</taxon>
        <taxon>Thermosinus</taxon>
    </lineage>
</organism>
<comment type="caution">
    <text evidence="2">The sequence shown here is derived from an EMBL/GenBank/DDBJ whole genome shotgun (WGS) entry which is preliminary data.</text>
</comment>
<dbReference type="eggNOG" id="COG2165">
    <property type="taxonomic scope" value="Bacteria"/>
</dbReference>
<sequence precursor="true">MQRGFTFIETVIAVAILGIAATLAMPAIGNFLAAHELNYAARNLAADIRYLQQLSINDPDNKADYKMFIQPNEYRITWYNATDPLNPMPEDTFKRVVLPASVLIVSPPQQLKFGSLGVPLNGTSILLQSTKGGYKYVKIAPITGRVRVDDTAGAE</sequence>
<dbReference type="Pfam" id="PF07963">
    <property type="entry name" value="N_methyl"/>
    <property type="match status" value="1"/>
</dbReference>
<protein>
    <recommendedName>
        <fullName evidence="4">Prepilin-type N-terminal cleavage/methylation domain-containing protein</fullName>
    </recommendedName>
</protein>
<evidence type="ECO:0008006" key="4">
    <source>
        <dbReference type="Google" id="ProtNLM"/>
    </source>
</evidence>
<keyword evidence="1" id="KW-0812">Transmembrane</keyword>
<accession>A1HQ19</accession>
<dbReference type="AlphaFoldDB" id="A1HQ19"/>
<dbReference type="Gene3D" id="3.30.700.10">
    <property type="entry name" value="Glycoprotein, Type 4 Pilin"/>
    <property type="match status" value="1"/>
</dbReference>
<keyword evidence="3" id="KW-1185">Reference proteome</keyword>
<reference evidence="2 3" key="2">
    <citation type="submission" date="2007-01" db="EMBL/GenBank/DDBJ databases">
        <title>Sequencing of the draft genome and assembly of Thermosinus carboxydivorans Nor1.</title>
        <authorList>
            <consortium name="US DOE Joint Genome Institute (JGI-PGF)"/>
            <person name="Copeland A."/>
            <person name="Lucas S."/>
            <person name="Lapidus A."/>
            <person name="Barry K."/>
            <person name="Glavina del Rio T."/>
            <person name="Dalin E."/>
            <person name="Tice H."/>
            <person name="Bruce D."/>
            <person name="Pitluck S."/>
            <person name="Richardson P."/>
        </authorList>
    </citation>
    <scope>NUCLEOTIDE SEQUENCE [LARGE SCALE GENOMIC DNA]</scope>
    <source>
        <strain evidence="2 3">Nor1</strain>
    </source>
</reference>
<feature type="transmembrane region" description="Helical" evidence="1">
    <location>
        <begin position="12"/>
        <end position="33"/>
    </location>
</feature>
<proteinExistence type="predicted"/>
<dbReference type="EMBL" id="AAWL01000006">
    <property type="protein sequence ID" value="EAX47869.1"/>
    <property type="molecule type" value="Genomic_DNA"/>
</dbReference>
<dbReference type="Proteomes" id="UP000005139">
    <property type="component" value="Unassembled WGS sequence"/>
</dbReference>
<dbReference type="InterPro" id="IPR012902">
    <property type="entry name" value="N_methyl_site"/>
</dbReference>
<keyword evidence="1" id="KW-1133">Transmembrane helix</keyword>
<keyword evidence="1" id="KW-0472">Membrane</keyword>
<evidence type="ECO:0000313" key="2">
    <source>
        <dbReference type="EMBL" id="EAX47869.1"/>
    </source>
</evidence>
<dbReference type="RefSeq" id="WP_007289129.1">
    <property type="nucleotide sequence ID" value="NZ_AAWL01000006.1"/>
</dbReference>
<evidence type="ECO:0000256" key="1">
    <source>
        <dbReference type="SAM" id="Phobius"/>
    </source>
</evidence>
<dbReference type="SUPFAM" id="SSF54523">
    <property type="entry name" value="Pili subunits"/>
    <property type="match status" value="1"/>
</dbReference>
<reference evidence="2 3" key="1">
    <citation type="submission" date="2007-01" db="EMBL/GenBank/DDBJ databases">
        <title>Annotation of the draft genome assembly of Thermosinus carboxydivorans Nor1.</title>
        <authorList>
            <consortium name="US DOE Joint Genome Institute (JGI-ORNL)"/>
            <person name="Larimer F."/>
            <person name="Land M."/>
            <person name="Hauser L."/>
        </authorList>
    </citation>
    <scope>NUCLEOTIDE SEQUENCE [LARGE SCALE GENOMIC DNA]</scope>
    <source>
        <strain evidence="2 3">Nor1</strain>
    </source>
</reference>
<gene>
    <name evidence="2" type="ORF">TcarDRAFT_1558</name>
</gene>
<name>A1HQ19_9FIRM</name>
<dbReference type="NCBIfam" id="TIGR02532">
    <property type="entry name" value="IV_pilin_GFxxxE"/>
    <property type="match status" value="1"/>
</dbReference>